<keyword evidence="3" id="KW-0436">Ligase</keyword>
<accession>A6VUD4</accession>
<dbReference type="HOGENOM" id="CLU_104635_0_0_6"/>
<evidence type="ECO:0000256" key="1">
    <source>
        <dbReference type="ARBA" id="ARBA00010201"/>
    </source>
</evidence>
<feature type="domain" description="YbaK/aminoacyl-tRNA synthetase-associated" evidence="2">
    <location>
        <begin position="19"/>
        <end position="144"/>
    </location>
</feature>
<dbReference type="PANTHER" id="PTHR31423">
    <property type="entry name" value="YBAK DOMAIN-CONTAINING PROTEIN"/>
    <property type="match status" value="1"/>
</dbReference>
<dbReference type="AlphaFoldDB" id="A6VUD4"/>
<dbReference type="InterPro" id="IPR007214">
    <property type="entry name" value="YbaK/aa-tRNA-synth-assoc-dom"/>
</dbReference>
<dbReference type="FunFam" id="3.90.960.10:FF:000005">
    <property type="entry name" value="Putative prolyl-tRNA synthetase"/>
    <property type="match status" value="1"/>
</dbReference>
<dbReference type="KEGG" id="mmw:Mmwyl1_1134"/>
<protein>
    <submittedName>
        <fullName evidence="3">YbaK/prolyl-tRNA synthetase associated region</fullName>
    </submittedName>
</protein>
<dbReference type="EMBL" id="CP000749">
    <property type="protein sequence ID" value="ABR70063.1"/>
    <property type="molecule type" value="Genomic_DNA"/>
</dbReference>
<dbReference type="OrthoDB" id="5145315at2"/>
<dbReference type="Gene3D" id="3.90.960.10">
    <property type="entry name" value="YbaK/aminoacyl-tRNA synthetase-associated domain"/>
    <property type="match status" value="1"/>
</dbReference>
<dbReference type="Pfam" id="PF04073">
    <property type="entry name" value="tRNA_edit"/>
    <property type="match status" value="1"/>
</dbReference>
<dbReference type="SUPFAM" id="SSF55826">
    <property type="entry name" value="YbaK/ProRS associated domain"/>
    <property type="match status" value="1"/>
</dbReference>
<dbReference type="STRING" id="400668.Mmwyl1_1134"/>
<name>A6VUD4_MARMS</name>
<evidence type="ECO:0000259" key="2">
    <source>
        <dbReference type="Pfam" id="PF04073"/>
    </source>
</evidence>
<dbReference type="GO" id="GO:0002161">
    <property type="term" value="F:aminoacyl-tRNA deacylase activity"/>
    <property type="evidence" value="ECO:0007669"/>
    <property type="project" value="InterPro"/>
</dbReference>
<comment type="similarity">
    <text evidence="1">Belongs to the PRORSD1 family.</text>
</comment>
<dbReference type="CDD" id="cd04335">
    <property type="entry name" value="PrdX_deacylase"/>
    <property type="match status" value="1"/>
</dbReference>
<keyword evidence="3" id="KW-0030">Aminoacyl-tRNA synthetase</keyword>
<evidence type="ECO:0000313" key="3">
    <source>
        <dbReference type="EMBL" id="ABR70063.1"/>
    </source>
</evidence>
<proteinExistence type="inferred from homology"/>
<dbReference type="GO" id="GO:0004812">
    <property type="term" value="F:aminoacyl-tRNA ligase activity"/>
    <property type="evidence" value="ECO:0007669"/>
    <property type="project" value="UniProtKB-KW"/>
</dbReference>
<organism evidence="3">
    <name type="scientific">Marinomonas sp. (strain MWYL1)</name>
    <dbReference type="NCBI Taxonomy" id="400668"/>
    <lineage>
        <taxon>Bacteria</taxon>
        <taxon>Pseudomonadati</taxon>
        <taxon>Pseudomonadota</taxon>
        <taxon>Gammaproteobacteria</taxon>
        <taxon>Oceanospirillales</taxon>
        <taxon>Oceanospirillaceae</taxon>
        <taxon>Marinomonas</taxon>
    </lineage>
</organism>
<dbReference type="PANTHER" id="PTHR31423:SF3">
    <property type="entry name" value="PROLYL-TRNA SYNTHETASE ASSOCIATED DOMAIN-CONTAINING PROTEIN 1-RELATED"/>
    <property type="match status" value="1"/>
</dbReference>
<dbReference type="eggNOG" id="COG3760">
    <property type="taxonomic scope" value="Bacteria"/>
</dbReference>
<dbReference type="InterPro" id="IPR040285">
    <property type="entry name" value="ProX/PRXD1"/>
</dbReference>
<dbReference type="InterPro" id="IPR036754">
    <property type="entry name" value="YbaK/aa-tRNA-synt-asso_dom_sf"/>
</dbReference>
<sequence length="158" mass="17875">MDVFETLNGLSISYEKFDHAPVYTCEEANLINTHISGAKTKNLFLRDRKGKRHFLVVVSDEKQVDLNFLSDCLDVKQLNFASPERLDKYLDTKPGSVSILGVINDPDGFVELIVDQDIWQSEALQCHPLVNTSTLVIKLSDIETLFEHLGRVSKIIKL</sequence>
<reference evidence="3" key="1">
    <citation type="submission" date="2007-06" db="EMBL/GenBank/DDBJ databases">
        <title>Complete sequence of Marinomonas sp. MWYL1.</title>
        <authorList>
            <consortium name="US DOE Joint Genome Institute"/>
            <person name="Copeland A."/>
            <person name="Lucas S."/>
            <person name="Lapidus A."/>
            <person name="Barry K."/>
            <person name="Glavina del Rio T."/>
            <person name="Dalin E."/>
            <person name="Tice H."/>
            <person name="Pitluck S."/>
            <person name="Kiss H."/>
            <person name="Brettin T."/>
            <person name="Bruce D."/>
            <person name="Detter J.C."/>
            <person name="Han C."/>
            <person name="Schmutz J."/>
            <person name="Larimer F."/>
            <person name="Land M."/>
            <person name="Hauser L."/>
            <person name="Kyrpides N."/>
            <person name="Kim E."/>
            <person name="Johnston A.W.B."/>
            <person name="Todd J.D."/>
            <person name="Rogers R."/>
            <person name="Wexler M."/>
            <person name="Bond P.L."/>
            <person name="Li Y."/>
            <person name="Richardson P."/>
        </authorList>
    </citation>
    <scope>NUCLEOTIDE SEQUENCE [LARGE SCALE GENOMIC DNA]</scope>
    <source>
        <strain evidence="3">MWYL1</strain>
    </source>
</reference>
<gene>
    <name evidence="3" type="ordered locus">Mmwyl1_1134</name>
</gene>